<evidence type="ECO:0000313" key="8">
    <source>
        <dbReference type="EMBL" id="SET31731.1"/>
    </source>
</evidence>
<dbReference type="AlphaFoldDB" id="A0A1I0DI11"/>
<dbReference type="Pfam" id="PF14322">
    <property type="entry name" value="SusD-like_3"/>
    <property type="match status" value="1"/>
</dbReference>
<organism evidence="8 9">
    <name type="scientific">Draconibacterium orientale</name>
    <dbReference type="NCBI Taxonomy" id="1168034"/>
    <lineage>
        <taxon>Bacteria</taxon>
        <taxon>Pseudomonadati</taxon>
        <taxon>Bacteroidota</taxon>
        <taxon>Bacteroidia</taxon>
        <taxon>Marinilabiliales</taxon>
        <taxon>Prolixibacteraceae</taxon>
        <taxon>Draconibacterium</taxon>
    </lineage>
</organism>
<evidence type="ECO:0000259" key="7">
    <source>
        <dbReference type="Pfam" id="PF14322"/>
    </source>
</evidence>
<accession>A0A1I0DI11</accession>
<dbReference type="Proteomes" id="UP000181981">
    <property type="component" value="Unassembled WGS sequence"/>
</dbReference>
<evidence type="ECO:0000256" key="2">
    <source>
        <dbReference type="ARBA" id="ARBA00006275"/>
    </source>
</evidence>
<evidence type="ECO:0000256" key="3">
    <source>
        <dbReference type="ARBA" id="ARBA00022729"/>
    </source>
</evidence>
<dbReference type="EMBL" id="FOHT01000010">
    <property type="protein sequence ID" value="SET31731.1"/>
    <property type="molecule type" value="Genomic_DNA"/>
</dbReference>
<comment type="subcellular location">
    <subcellularLocation>
        <location evidence="1">Cell outer membrane</location>
    </subcellularLocation>
</comment>
<proteinExistence type="inferred from homology"/>
<keyword evidence="5" id="KW-0998">Cell outer membrane</keyword>
<comment type="similarity">
    <text evidence="2">Belongs to the SusD family.</text>
</comment>
<reference evidence="8 9" key="1">
    <citation type="submission" date="2016-10" db="EMBL/GenBank/DDBJ databases">
        <authorList>
            <person name="de Groot N.N."/>
        </authorList>
    </citation>
    <scope>NUCLEOTIDE SEQUENCE [LARGE SCALE GENOMIC DNA]</scope>
    <source>
        <strain evidence="8 9">DSM 25947</strain>
    </source>
</reference>
<evidence type="ECO:0000313" key="9">
    <source>
        <dbReference type="Proteomes" id="UP000181981"/>
    </source>
</evidence>
<dbReference type="SUPFAM" id="SSF48452">
    <property type="entry name" value="TPR-like"/>
    <property type="match status" value="1"/>
</dbReference>
<dbReference type="InterPro" id="IPR012944">
    <property type="entry name" value="SusD_RagB_dom"/>
</dbReference>
<name>A0A1I0DI11_9BACT</name>
<dbReference type="InterPro" id="IPR011990">
    <property type="entry name" value="TPR-like_helical_dom_sf"/>
</dbReference>
<keyword evidence="3" id="KW-0732">Signal</keyword>
<feature type="domain" description="RagB/SusD" evidence="6">
    <location>
        <begin position="395"/>
        <end position="587"/>
    </location>
</feature>
<feature type="domain" description="SusD-like N-terminal" evidence="7">
    <location>
        <begin position="23"/>
        <end position="201"/>
    </location>
</feature>
<evidence type="ECO:0000256" key="4">
    <source>
        <dbReference type="ARBA" id="ARBA00023136"/>
    </source>
</evidence>
<keyword evidence="4" id="KW-0472">Membrane</keyword>
<evidence type="ECO:0000256" key="5">
    <source>
        <dbReference type="ARBA" id="ARBA00023237"/>
    </source>
</evidence>
<dbReference type="Gene3D" id="1.25.40.390">
    <property type="match status" value="1"/>
</dbReference>
<evidence type="ECO:0000256" key="1">
    <source>
        <dbReference type="ARBA" id="ARBA00004442"/>
    </source>
</evidence>
<dbReference type="PROSITE" id="PS51257">
    <property type="entry name" value="PROKAR_LIPOPROTEIN"/>
    <property type="match status" value="1"/>
</dbReference>
<evidence type="ECO:0000259" key="6">
    <source>
        <dbReference type="Pfam" id="PF07980"/>
    </source>
</evidence>
<gene>
    <name evidence="8" type="ORF">SAMN05444285_11060</name>
</gene>
<sequence length="591" mass="67196">MKMNKIAYITILFFAVVFTSCDEYLDAPTQSTMDESLIFSNVELAQGAIDGIKEPMGQTNSYRGRFLTHYGSNTDIEWNNSTSENARGDLSRYVNSPTNSDMNRDNVYWAMLYRGIERANICIRGLRTYGNPEPGTAMGQLLGEAITLRSIYYADLLKSHGDIVARFEPISSETIYLPKSNRDEIYKHVIADLEEAATLVAWPGETEATATTEQVNKAFVKGLRARLCMAAAGYSQRGSSISRSSDPELSVSTLYPIALQECKDIINSGTASLEPSFETVWRKNCEEVITAGSESLWEVPFAEGRGRHLFTYAVRHQAADQYTGQPRGGSYGPTPNVFYDFDAKDTRRDVTCVPYSWSKSNPAVQELMGIDTWYFGKWRYEWMTRYVTSTNDDGVNKIYMRYAEVILMAAEIENELNGPSAAAPYLKMIRQRAFNEEDWSTKVDAYVDALNSKEAMFNAIVDEHGFELCGEMERKQALIRWNLLKSKMDETKQKMDDLRNRTGEYADVPSKIYYNYLPDGETLDFYGLERGETDDMLTEYDYAENWAGPDQLEDDKINSLYTNDPDQNQYWPIWQVFIDASNGMLNNDPVN</sequence>
<dbReference type="Pfam" id="PF07980">
    <property type="entry name" value="SusD_RagB"/>
    <property type="match status" value="1"/>
</dbReference>
<dbReference type="InterPro" id="IPR033985">
    <property type="entry name" value="SusD-like_N"/>
</dbReference>
<dbReference type="GO" id="GO:0009279">
    <property type="term" value="C:cell outer membrane"/>
    <property type="evidence" value="ECO:0007669"/>
    <property type="project" value="UniProtKB-SubCell"/>
</dbReference>
<protein>
    <submittedName>
        <fullName evidence="8">Starch-binding associating with outer membrane</fullName>
    </submittedName>
</protein>